<name>A0AAE6IVJ4_TREPH</name>
<protein>
    <recommendedName>
        <fullName evidence="3">Transposase</fullName>
    </recommendedName>
</protein>
<gene>
    <name evidence="1" type="ORF">FUT82_12450</name>
</gene>
<reference evidence="1 2" key="1">
    <citation type="submission" date="2019-08" db="EMBL/GenBank/DDBJ databases">
        <authorList>
            <person name="Kuhnert P."/>
        </authorList>
    </citation>
    <scope>NUCLEOTIDE SEQUENCE [LARGE SCALE GENOMIC DNA]</scope>
    <source>
        <strain evidence="1 2">B36.5</strain>
    </source>
</reference>
<evidence type="ECO:0008006" key="3">
    <source>
        <dbReference type="Google" id="ProtNLM"/>
    </source>
</evidence>
<evidence type="ECO:0000313" key="1">
    <source>
        <dbReference type="EMBL" id="QEJ98726.1"/>
    </source>
</evidence>
<proteinExistence type="predicted"/>
<sequence length="338" mass="39338">MNIGSISSATKSHNIGYFYLKDILDSLNLRSFFREKTRNRKIEFSPISTTMFMTYSRILDPKSKLGAYDDAKTYYNIPKISFQDQYKTLDIISENLLDFQTHLYKESQKIVERNTEVLYYDCTNFFFDINFESNLKKYGISKENRPNPIVQFGLFMDGNGIPLAFCVTPGNTNEQKTAIPLEEKLIKDFKLGNFVYVADAGLGSNKIRLFNHLSGNDFLVVQSLKRLKKDDLELALDENNWFCPSSGRNDININYISDDDEKIYFKSFFINNPIDIGIREFNEKNVLKKKTDFKQRLIVSFSKKQQLYQRQVRAGQVLRAKKMVSKKKMGKQVSNLCR</sequence>
<evidence type="ECO:0000313" key="2">
    <source>
        <dbReference type="Proteomes" id="UP000323594"/>
    </source>
</evidence>
<organism evidence="1 2">
    <name type="scientific">Treponema phagedenis</name>
    <dbReference type="NCBI Taxonomy" id="162"/>
    <lineage>
        <taxon>Bacteria</taxon>
        <taxon>Pseudomonadati</taxon>
        <taxon>Spirochaetota</taxon>
        <taxon>Spirochaetia</taxon>
        <taxon>Spirochaetales</taxon>
        <taxon>Treponemataceae</taxon>
        <taxon>Treponema</taxon>
    </lineage>
</organism>
<dbReference type="Proteomes" id="UP000323594">
    <property type="component" value="Chromosome"/>
</dbReference>
<accession>A0AAE6IVJ4</accession>
<dbReference type="AlphaFoldDB" id="A0AAE6IVJ4"/>
<dbReference type="EMBL" id="CP042817">
    <property type="protein sequence ID" value="QEJ98726.1"/>
    <property type="molecule type" value="Genomic_DNA"/>
</dbReference>